<dbReference type="OrthoDB" id="4918914at2759"/>
<evidence type="ECO:0000313" key="2">
    <source>
        <dbReference type="Proteomes" id="UP000770015"/>
    </source>
</evidence>
<sequence length="233" mass="26481">MPGFAHRPIIDQMSRLSDDEQLLGDDIILALAQANLGDPALTEEVRTRMWTAVFADWDSKLAPEHPGPIPKQKRPKTSIPVGTLAIAAPLDYVSIPTHRQVGCPVYLRPVVDGGDNINLRFEFIDRKKRQVHMSFVDIDILIQINMYSLAIKHYDDNEVIRVSSYNKELAIYWIRCRVLALVFDEFSHARLPVDAKPENIHELTQPVLASDMIIRIRDFVNLNSVKTVRGEGF</sequence>
<dbReference type="EMBL" id="JAGSXJ010000037">
    <property type="protein sequence ID" value="KAH6665840.1"/>
    <property type="molecule type" value="Genomic_DNA"/>
</dbReference>
<name>A0A9P8UZN0_9PEZI</name>
<dbReference type="AlphaFoldDB" id="A0A9P8UZN0"/>
<accession>A0A9P8UZN0</accession>
<dbReference type="Proteomes" id="UP000770015">
    <property type="component" value="Unassembled WGS sequence"/>
</dbReference>
<evidence type="ECO:0000313" key="1">
    <source>
        <dbReference type="EMBL" id="KAH6665840.1"/>
    </source>
</evidence>
<comment type="caution">
    <text evidence="1">The sequence shown here is derived from an EMBL/GenBank/DDBJ whole genome shotgun (WGS) entry which is preliminary data.</text>
</comment>
<gene>
    <name evidence="1" type="ORF">F5X68DRAFT_249900</name>
</gene>
<keyword evidence="2" id="KW-1185">Reference proteome</keyword>
<proteinExistence type="predicted"/>
<protein>
    <submittedName>
        <fullName evidence="1">Uncharacterized protein</fullName>
    </submittedName>
</protein>
<organism evidence="1 2">
    <name type="scientific">Plectosphaerella plurivora</name>
    <dbReference type="NCBI Taxonomy" id="936078"/>
    <lineage>
        <taxon>Eukaryota</taxon>
        <taxon>Fungi</taxon>
        <taxon>Dikarya</taxon>
        <taxon>Ascomycota</taxon>
        <taxon>Pezizomycotina</taxon>
        <taxon>Sordariomycetes</taxon>
        <taxon>Hypocreomycetidae</taxon>
        <taxon>Glomerellales</taxon>
        <taxon>Plectosphaerellaceae</taxon>
        <taxon>Plectosphaerella</taxon>
    </lineage>
</organism>
<reference evidence="1" key="1">
    <citation type="journal article" date="2021" name="Nat. Commun.">
        <title>Genetic determinants of endophytism in the Arabidopsis root mycobiome.</title>
        <authorList>
            <person name="Mesny F."/>
            <person name="Miyauchi S."/>
            <person name="Thiergart T."/>
            <person name="Pickel B."/>
            <person name="Atanasova L."/>
            <person name="Karlsson M."/>
            <person name="Huettel B."/>
            <person name="Barry K.W."/>
            <person name="Haridas S."/>
            <person name="Chen C."/>
            <person name="Bauer D."/>
            <person name="Andreopoulos W."/>
            <person name="Pangilinan J."/>
            <person name="LaButti K."/>
            <person name="Riley R."/>
            <person name="Lipzen A."/>
            <person name="Clum A."/>
            <person name="Drula E."/>
            <person name="Henrissat B."/>
            <person name="Kohler A."/>
            <person name="Grigoriev I.V."/>
            <person name="Martin F.M."/>
            <person name="Hacquard S."/>
        </authorList>
    </citation>
    <scope>NUCLEOTIDE SEQUENCE</scope>
    <source>
        <strain evidence="1">MPI-SDFR-AT-0117</strain>
    </source>
</reference>